<sequence>MPVLENTPFQAWAHFAEGQWSGEEYVSTVSASMHKTAVGLIHGMGAYSDRYVLHNSTNGVSQIATRNDGQDMLDAEPTLIVTKLPKRRDFLHSVPKSNQDNEAYTKPMMLPASCCTVDKIPITSAMFALFLPSILHRFEIAMIAETLRTTVLCTVRIRDAGLIETAITHISAAEPTDYQRLEFLGDCVLKYSMSIHLSATHLTWPEGYLTAAKSQKVSNGSLARASLKAGLDQFIIAKPFTGAKWRPRYVQEMASSIADPTPVQRSSKIVADIVESLIGASIADGGLRRAETCLSVLLPEERWQFDQYAGILFDSAPTHDVHLELLEDLI</sequence>
<reference evidence="1" key="1">
    <citation type="submission" date="2024-09" db="EMBL/GenBank/DDBJ databases">
        <title>Black Yeasts Isolated from many extreme environments.</title>
        <authorList>
            <person name="Coleine C."/>
            <person name="Stajich J.E."/>
            <person name="Selbmann L."/>
        </authorList>
    </citation>
    <scope>NUCLEOTIDE SEQUENCE</scope>
    <source>
        <strain evidence="1">CCFEE 5737</strain>
    </source>
</reference>
<keyword evidence="2" id="KW-1185">Reference proteome</keyword>
<proteinExistence type="predicted"/>
<organism evidence="1 2">
    <name type="scientific">Coniosporium uncinatum</name>
    <dbReference type="NCBI Taxonomy" id="93489"/>
    <lineage>
        <taxon>Eukaryota</taxon>
        <taxon>Fungi</taxon>
        <taxon>Dikarya</taxon>
        <taxon>Ascomycota</taxon>
        <taxon>Pezizomycotina</taxon>
        <taxon>Dothideomycetes</taxon>
        <taxon>Dothideomycetes incertae sedis</taxon>
        <taxon>Coniosporium</taxon>
    </lineage>
</organism>
<comment type="caution">
    <text evidence="1">The sequence shown here is derived from an EMBL/GenBank/DDBJ whole genome shotgun (WGS) entry which is preliminary data.</text>
</comment>
<accession>A0ACC3DEL9</accession>
<gene>
    <name evidence="1" type="ORF">LTS18_001518</name>
</gene>
<evidence type="ECO:0000313" key="1">
    <source>
        <dbReference type="EMBL" id="KAK3066749.1"/>
    </source>
</evidence>
<protein>
    <submittedName>
        <fullName evidence="1">Uncharacterized protein</fullName>
    </submittedName>
</protein>
<dbReference type="EMBL" id="JAWDJW010005731">
    <property type="protein sequence ID" value="KAK3066749.1"/>
    <property type="molecule type" value="Genomic_DNA"/>
</dbReference>
<dbReference type="Proteomes" id="UP001186974">
    <property type="component" value="Unassembled WGS sequence"/>
</dbReference>
<name>A0ACC3DEL9_9PEZI</name>
<evidence type="ECO:0000313" key="2">
    <source>
        <dbReference type="Proteomes" id="UP001186974"/>
    </source>
</evidence>
<feature type="non-terminal residue" evidence="1">
    <location>
        <position position="330"/>
    </location>
</feature>